<gene>
    <name evidence="1" type="ORF">DHETER_LOCUS11070</name>
</gene>
<protein>
    <submittedName>
        <fullName evidence="1">3185_t:CDS:1</fullName>
    </submittedName>
</protein>
<accession>A0ACA9P2F5</accession>
<reference evidence="1" key="1">
    <citation type="submission" date="2021-06" db="EMBL/GenBank/DDBJ databases">
        <authorList>
            <person name="Kallberg Y."/>
            <person name="Tangrot J."/>
            <person name="Rosling A."/>
        </authorList>
    </citation>
    <scope>NUCLEOTIDE SEQUENCE</scope>
    <source>
        <strain evidence="1">IL203A</strain>
    </source>
</reference>
<proteinExistence type="predicted"/>
<keyword evidence="2" id="KW-1185">Reference proteome</keyword>
<name>A0ACA9P2F5_9GLOM</name>
<dbReference type="Proteomes" id="UP000789702">
    <property type="component" value="Unassembled WGS sequence"/>
</dbReference>
<comment type="caution">
    <text evidence="1">The sequence shown here is derived from an EMBL/GenBank/DDBJ whole genome shotgun (WGS) entry which is preliminary data.</text>
</comment>
<dbReference type="EMBL" id="CAJVPU010023186">
    <property type="protein sequence ID" value="CAG8687364.1"/>
    <property type="molecule type" value="Genomic_DNA"/>
</dbReference>
<evidence type="ECO:0000313" key="2">
    <source>
        <dbReference type="Proteomes" id="UP000789702"/>
    </source>
</evidence>
<evidence type="ECO:0000313" key="1">
    <source>
        <dbReference type="EMBL" id="CAG8687364.1"/>
    </source>
</evidence>
<feature type="non-terminal residue" evidence="1">
    <location>
        <position position="40"/>
    </location>
</feature>
<feature type="non-terminal residue" evidence="1">
    <location>
        <position position="1"/>
    </location>
</feature>
<organism evidence="1 2">
    <name type="scientific">Dentiscutata heterogama</name>
    <dbReference type="NCBI Taxonomy" id="1316150"/>
    <lineage>
        <taxon>Eukaryota</taxon>
        <taxon>Fungi</taxon>
        <taxon>Fungi incertae sedis</taxon>
        <taxon>Mucoromycota</taxon>
        <taxon>Glomeromycotina</taxon>
        <taxon>Glomeromycetes</taxon>
        <taxon>Diversisporales</taxon>
        <taxon>Gigasporaceae</taxon>
        <taxon>Dentiscutata</taxon>
    </lineage>
</organism>
<sequence length="40" mass="4511">IGSKRPESGSFEPGLVQRDLNQRPETGSFELKLVQRDPNQ</sequence>